<organism evidence="2">
    <name type="scientific">Anopheles sinensis</name>
    <name type="common">Mosquito</name>
    <dbReference type="NCBI Taxonomy" id="74873"/>
    <lineage>
        <taxon>Eukaryota</taxon>
        <taxon>Metazoa</taxon>
        <taxon>Ecdysozoa</taxon>
        <taxon>Arthropoda</taxon>
        <taxon>Hexapoda</taxon>
        <taxon>Insecta</taxon>
        <taxon>Pterygota</taxon>
        <taxon>Neoptera</taxon>
        <taxon>Endopterygota</taxon>
        <taxon>Diptera</taxon>
        <taxon>Nematocera</taxon>
        <taxon>Culicoidea</taxon>
        <taxon>Culicidae</taxon>
        <taxon>Anophelinae</taxon>
        <taxon>Anopheles</taxon>
    </lineage>
</organism>
<evidence type="ECO:0000313" key="4">
    <source>
        <dbReference type="Proteomes" id="UP000030765"/>
    </source>
</evidence>
<evidence type="ECO:0000256" key="1">
    <source>
        <dbReference type="SAM" id="MobiDB-lite"/>
    </source>
</evidence>
<dbReference type="AlphaFoldDB" id="A0A084VCS1"/>
<protein>
    <submittedName>
        <fullName evidence="2 3">Uncharacterized protein</fullName>
    </submittedName>
</protein>
<gene>
    <name evidence="2" type="ORF">ZHAS_00002669</name>
</gene>
<evidence type="ECO:0000313" key="2">
    <source>
        <dbReference type="EMBL" id="KFB35765.1"/>
    </source>
</evidence>
<proteinExistence type="predicted"/>
<keyword evidence="4" id="KW-1185">Reference proteome</keyword>
<dbReference type="Proteomes" id="UP000030765">
    <property type="component" value="Unassembled WGS sequence"/>
</dbReference>
<dbReference type="EMBL" id="KE524620">
    <property type="protein sequence ID" value="KFB35765.1"/>
    <property type="molecule type" value="Genomic_DNA"/>
</dbReference>
<reference evidence="3" key="2">
    <citation type="submission" date="2020-05" db="UniProtKB">
        <authorList>
            <consortium name="EnsemblMetazoa"/>
        </authorList>
    </citation>
    <scope>IDENTIFICATION</scope>
</reference>
<sequence>MRDGRENENVHSTSGIVGHGNSPDSAVSARRVPNIGTTSSSASERKDRNTQN</sequence>
<dbReference type="VEuPathDB" id="VectorBase:ASIC002669"/>
<dbReference type="EnsemblMetazoa" id="ASIC002669-RA">
    <property type="protein sequence ID" value="ASIC002669-PA"/>
    <property type="gene ID" value="ASIC002669"/>
</dbReference>
<reference evidence="2 4" key="1">
    <citation type="journal article" date="2014" name="BMC Genomics">
        <title>Genome sequence of Anopheles sinensis provides insight into genetics basis of mosquito competence for malaria parasites.</title>
        <authorList>
            <person name="Zhou D."/>
            <person name="Zhang D."/>
            <person name="Ding G."/>
            <person name="Shi L."/>
            <person name="Hou Q."/>
            <person name="Ye Y."/>
            <person name="Xu Y."/>
            <person name="Zhou H."/>
            <person name="Xiong C."/>
            <person name="Li S."/>
            <person name="Yu J."/>
            <person name="Hong S."/>
            <person name="Yu X."/>
            <person name="Zou P."/>
            <person name="Chen C."/>
            <person name="Chang X."/>
            <person name="Wang W."/>
            <person name="Lv Y."/>
            <person name="Sun Y."/>
            <person name="Ma L."/>
            <person name="Shen B."/>
            <person name="Zhu C."/>
        </authorList>
    </citation>
    <scope>NUCLEOTIDE SEQUENCE [LARGE SCALE GENOMIC DNA]</scope>
</reference>
<dbReference type="EMBL" id="ATLV01010846">
    <property type="status" value="NOT_ANNOTATED_CDS"/>
    <property type="molecule type" value="Genomic_DNA"/>
</dbReference>
<feature type="compositionally biased region" description="Basic and acidic residues" evidence="1">
    <location>
        <begin position="43"/>
        <end position="52"/>
    </location>
</feature>
<feature type="region of interest" description="Disordered" evidence="1">
    <location>
        <begin position="1"/>
        <end position="52"/>
    </location>
</feature>
<evidence type="ECO:0000313" key="3">
    <source>
        <dbReference type="EnsemblMetazoa" id="ASIC002669-PA"/>
    </source>
</evidence>
<accession>A0A084VCS1</accession>
<name>A0A084VCS1_ANOSI</name>